<reference evidence="1 2" key="1">
    <citation type="submission" date="2020-08" db="EMBL/GenBank/DDBJ databases">
        <title>Sphingobacterium sp. DN00404 isolated from aquaculture water.</title>
        <authorList>
            <person name="Zhang M."/>
        </authorList>
    </citation>
    <scope>NUCLEOTIDE SEQUENCE [LARGE SCALE GENOMIC DNA]</scope>
    <source>
        <strain evidence="1 2">KCTC 42746</strain>
    </source>
</reference>
<comment type="caution">
    <text evidence="1">The sequence shown here is derived from an EMBL/GenBank/DDBJ whole genome shotgun (WGS) entry which is preliminary data.</text>
</comment>
<accession>A0ABR7XM78</accession>
<evidence type="ECO:0000313" key="1">
    <source>
        <dbReference type="EMBL" id="MBD1420270.1"/>
    </source>
</evidence>
<protein>
    <recommendedName>
        <fullName evidence="3">Collagen triple helix repeat (20 copies)</fullName>
    </recommendedName>
</protein>
<keyword evidence="2" id="KW-1185">Reference proteome</keyword>
<evidence type="ECO:0000313" key="2">
    <source>
        <dbReference type="Proteomes" id="UP000651112"/>
    </source>
</evidence>
<organism evidence="1 2">
    <name type="scientific">Sphingobacterium chuzhouense</name>
    <dbReference type="NCBI Taxonomy" id="1742264"/>
    <lineage>
        <taxon>Bacteria</taxon>
        <taxon>Pseudomonadati</taxon>
        <taxon>Bacteroidota</taxon>
        <taxon>Sphingobacteriia</taxon>
        <taxon>Sphingobacteriales</taxon>
        <taxon>Sphingobacteriaceae</taxon>
        <taxon>Sphingobacterium</taxon>
    </lineage>
</organism>
<name>A0ABR7XM78_9SPHI</name>
<dbReference type="EMBL" id="JACNYL010000001">
    <property type="protein sequence ID" value="MBD1420270.1"/>
    <property type="molecule type" value="Genomic_DNA"/>
</dbReference>
<dbReference type="RefSeq" id="WP_190312058.1">
    <property type="nucleotide sequence ID" value="NZ_JACNYL010000001.1"/>
</dbReference>
<evidence type="ECO:0008006" key="3">
    <source>
        <dbReference type="Google" id="ProtNLM"/>
    </source>
</evidence>
<gene>
    <name evidence="1" type="ORF">H8B21_01690</name>
</gene>
<dbReference type="Proteomes" id="UP000651112">
    <property type="component" value="Unassembled WGS sequence"/>
</dbReference>
<proteinExistence type="predicted"/>
<sequence length="427" mass="45164">MMNTNITIRTVFAGLLFMCMILGCTKEGDVGPRGEDGMHGVDGEDGTRIYTGSAAPTADIGDIGDFYFRTSNSDFYGPKSDAGWGTATNLRGATGATGAQGSQGPAGAAGSRILSGIAVPTTGTGAVGDFYFRTTTADFYGPKAASGWGTPINLKGVKGDDGSRIYSGTAVPATSLGNVGDFYFRTNTSDFYGPKTASSWGMPTNLRGATGATGAQGPAGTPGSKILSGASAPATSLGAIGDYYIHTGTANLYGPKTASGWGSPIVNLRAPQNDVIYSEWLVPEGLAQNSRTGDISGSIYVSQLSLVNALYDNAAINVYMQENITNNPTSPDYYISQLNCKGVWAYWADFSYRINQSNHTILLLITNTGFDIGTAHVRDNIRFRYVIIPGNSIAPPDNRASNRNNHVTPYMVKQDYNELKNHYNIPD</sequence>